<evidence type="ECO:0000313" key="4">
    <source>
        <dbReference type="Proteomes" id="UP001059596"/>
    </source>
</evidence>
<dbReference type="InterPro" id="IPR002223">
    <property type="entry name" value="Kunitz_BPTI"/>
</dbReference>
<sequence length="78" mass="8658">MHLLLILCLICFIFGSVSPLKDPICDDEVYGIGSCNALIERISYRIRGNSCGSRTFAGCETVGTFFKSIKECEDKCKK</sequence>
<feature type="domain" description="BPTI/Kunitz inhibitor" evidence="2">
    <location>
        <begin position="32"/>
        <end position="77"/>
    </location>
</feature>
<comment type="caution">
    <text evidence="3">The sequence shown here is derived from an EMBL/GenBank/DDBJ whole genome shotgun (WGS) entry which is preliminary data.</text>
</comment>
<dbReference type="SUPFAM" id="SSF57362">
    <property type="entry name" value="BPTI-like"/>
    <property type="match status" value="1"/>
</dbReference>
<dbReference type="Gene3D" id="4.10.410.10">
    <property type="entry name" value="Pancreatic trypsin inhibitor Kunitz domain"/>
    <property type="match status" value="1"/>
</dbReference>
<keyword evidence="4" id="KW-1185">Reference proteome</keyword>
<accession>A0A9P9YUR5</accession>
<keyword evidence="1" id="KW-0732">Signal</keyword>
<protein>
    <recommendedName>
        <fullName evidence="2">BPTI/Kunitz inhibitor domain-containing protein</fullName>
    </recommendedName>
</protein>
<gene>
    <name evidence="3" type="ORF">M5D96_004602</name>
</gene>
<dbReference type="Pfam" id="PF00014">
    <property type="entry name" value="Kunitz_BPTI"/>
    <property type="match status" value="1"/>
</dbReference>
<feature type="chain" id="PRO_5040146713" description="BPTI/Kunitz inhibitor domain-containing protein" evidence="1">
    <location>
        <begin position="20"/>
        <end position="78"/>
    </location>
</feature>
<dbReference type="AlphaFoldDB" id="A0A9P9YUR5"/>
<name>A0A9P9YUR5_9MUSC</name>
<dbReference type="OrthoDB" id="4473401at2759"/>
<dbReference type="GO" id="GO:0004867">
    <property type="term" value="F:serine-type endopeptidase inhibitor activity"/>
    <property type="evidence" value="ECO:0007669"/>
    <property type="project" value="InterPro"/>
</dbReference>
<evidence type="ECO:0000313" key="3">
    <source>
        <dbReference type="EMBL" id="KAI8043275.1"/>
    </source>
</evidence>
<reference evidence="3" key="1">
    <citation type="journal article" date="2023" name="Genome Biol. Evol.">
        <title>Long-read-based Genome Assembly of Drosophila gunungcola Reveals Fewer Chemosensory Genes in Flower-breeding Species.</title>
        <authorList>
            <person name="Negi A."/>
            <person name="Liao B.Y."/>
            <person name="Yeh S.D."/>
        </authorList>
    </citation>
    <scope>NUCLEOTIDE SEQUENCE</scope>
    <source>
        <strain evidence="3">Sukarami</strain>
    </source>
</reference>
<evidence type="ECO:0000256" key="1">
    <source>
        <dbReference type="SAM" id="SignalP"/>
    </source>
</evidence>
<proteinExistence type="predicted"/>
<dbReference type="InterPro" id="IPR036880">
    <property type="entry name" value="Kunitz_BPTI_sf"/>
</dbReference>
<feature type="signal peptide" evidence="1">
    <location>
        <begin position="1"/>
        <end position="19"/>
    </location>
</feature>
<dbReference type="Proteomes" id="UP001059596">
    <property type="component" value="Unassembled WGS sequence"/>
</dbReference>
<evidence type="ECO:0000259" key="2">
    <source>
        <dbReference type="Pfam" id="PF00014"/>
    </source>
</evidence>
<dbReference type="EMBL" id="JAMKOV010000002">
    <property type="protein sequence ID" value="KAI8043275.1"/>
    <property type="molecule type" value="Genomic_DNA"/>
</dbReference>
<organism evidence="3 4">
    <name type="scientific">Drosophila gunungcola</name>
    <name type="common">fruit fly</name>
    <dbReference type="NCBI Taxonomy" id="103775"/>
    <lineage>
        <taxon>Eukaryota</taxon>
        <taxon>Metazoa</taxon>
        <taxon>Ecdysozoa</taxon>
        <taxon>Arthropoda</taxon>
        <taxon>Hexapoda</taxon>
        <taxon>Insecta</taxon>
        <taxon>Pterygota</taxon>
        <taxon>Neoptera</taxon>
        <taxon>Endopterygota</taxon>
        <taxon>Diptera</taxon>
        <taxon>Brachycera</taxon>
        <taxon>Muscomorpha</taxon>
        <taxon>Ephydroidea</taxon>
        <taxon>Drosophilidae</taxon>
        <taxon>Drosophila</taxon>
        <taxon>Sophophora</taxon>
    </lineage>
</organism>